<dbReference type="AlphaFoldDB" id="A0A931D993"/>
<dbReference type="PRINTS" id="PR00035">
    <property type="entry name" value="HTHGNTR"/>
</dbReference>
<evidence type="ECO:0000256" key="3">
    <source>
        <dbReference type="ARBA" id="ARBA00023163"/>
    </source>
</evidence>
<dbReference type="Pfam" id="PF00392">
    <property type="entry name" value="GntR"/>
    <property type="match status" value="1"/>
</dbReference>
<evidence type="ECO:0000313" key="6">
    <source>
        <dbReference type="EMBL" id="MBG6085990.1"/>
    </source>
</evidence>
<dbReference type="SMART" id="SM00895">
    <property type="entry name" value="FCD"/>
    <property type="match status" value="1"/>
</dbReference>
<dbReference type="InterPro" id="IPR011711">
    <property type="entry name" value="GntR_C"/>
</dbReference>
<dbReference type="InterPro" id="IPR036388">
    <property type="entry name" value="WH-like_DNA-bd_sf"/>
</dbReference>
<dbReference type="RefSeq" id="WP_197009051.1">
    <property type="nucleotide sequence ID" value="NZ_BAABES010000014.1"/>
</dbReference>
<protein>
    <submittedName>
        <fullName evidence="6">DNA-binding GntR family transcriptional regulator</fullName>
    </submittedName>
</protein>
<dbReference type="Proteomes" id="UP000614047">
    <property type="component" value="Unassembled WGS sequence"/>
</dbReference>
<reference evidence="6" key="1">
    <citation type="submission" date="2020-11" db="EMBL/GenBank/DDBJ databases">
        <title>Sequencing the genomes of 1000 actinobacteria strains.</title>
        <authorList>
            <person name="Klenk H.-P."/>
        </authorList>
    </citation>
    <scope>NUCLEOTIDE SEQUENCE</scope>
    <source>
        <strain evidence="6">DSM 43175</strain>
    </source>
</reference>
<keyword evidence="7" id="KW-1185">Reference proteome</keyword>
<comment type="caution">
    <text evidence="6">The sequence shown here is derived from an EMBL/GenBank/DDBJ whole genome shotgun (WGS) entry which is preliminary data.</text>
</comment>
<proteinExistence type="predicted"/>
<keyword evidence="2 6" id="KW-0238">DNA-binding</keyword>
<gene>
    <name evidence="6" type="ORF">IW256_000103</name>
</gene>
<evidence type="ECO:0000313" key="7">
    <source>
        <dbReference type="Proteomes" id="UP000614047"/>
    </source>
</evidence>
<organism evidence="6 7">
    <name type="scientific">Actinomadura viridis</name>
    <dbReference type="NCBI Taxonomy" id="58110"/>
    <lineage>
        <taxon>Bacteria</taxon>
        <taxon>Bacillati</taxon>
        <taxon>Actinomycetota</taxon>
        <taxon>Actinomycetes</taxon>
        <taxon>Streptosporangiales</taxon>
        <taxon>Thermomonosporaceae</taxon>
        <taxon>Actinomadura</taxon>
    </lineage>
</organism>
<evidence type="ECO:0000256" key="2">
    <source>
        <dbReference type="ARBA" id="ARBA00023125"/>
    </source>
</evidence>
<dbReference type="CDD" id="cd07377">
    <property type="entry name" value="WHTH_GntR"/>
    <property type="match status" value="1"/>
</dbReference>
<dbReference type="PANTHER" id="PTHR43537:SF5">
    <property type="entry name" value="UXU OPERON TRANSCRIPTIONAL REGULATOR"/>
    <property type="match status" value="1"/>
</dbReference>
<dbReference type="PANTHER" id="PTHR43537">
    <property type="entry name" value="TRANSCRIPTIONAL REGULATOR, GNTR FAMILY"/>
    <property type="match status" value="1"/>
</dbReference>
<dbReference type="SUPFAM" id="SSF48008">
    <property type="entry name" value="GntR ligand-binding domain-like"/>
    <property type="match status" value="1"/>
</dbReference>
<feature type="domain" description="HTH gntR-type" evidence="5">
    <location>
        <begin position="21"/>
        <end position="88"/>
    </location>
</feature>
<dbReference type="GO" id="GO:0003700">
    <property type="term" value="F:DNA-binding transcription factor activity"/>
    <property type="evidence" value="ECO:0007669"/>
    <property type="project" value="InterPro"/>
</dbReference>
<dbReference type="SMART" id="SM00345">
    <property type="entry name" value="HTH_GNTR"/>
    <property type="match status" value="1"/>
</dbReference>
<evidence type="ECO:0000256" key="1">
    <source>
        <dbReference type="ARBA" id="ARBA00023015"/>
    </source>
</evidence>
<dbReference type="InterPro" id="IPR008920">
    <property type="entry name" value="TF_FadR/GntR_C"/>
</dbReference>
<dbReference type="EMBL" id="JADOUA010000001">
    <property type="protein sequence ID" value="MBG6085990.1"/>
    <property type="molecule type" value="Genomic_DNA"/>
</dbReference>
<accession>A0A931D993</accession>
<dbReference type="Pfam" id="PF07729">
    <property type="entry name" value="FCD"/>
    <property type="match status" value="1"/>
</dbReference>
<keyword evidence="3" id="KW-0804">Transcription</keyword>
<sequence length="248" mass="28479">MRDSDTLSSDIFIGVERAPGESLGYFATRVLRDKIVEGTLRPGQRIFQEAIAEQLGLSRIPVRDALRQLESEGLVRLVPNSPARVAELDPAEFTEIYEMREHLEPLAVERSAPNLTDEQLDRIHRLSEQIENSWDDSERVLKLDRDFHLASMQAARMPRLLRLVEDFWNSSQHFRRAYRETVGESDIAVIRAEHFLLVDALDSRDGKQAAQIARNHIRRTRVRLGGRLEAMSEEQRTAGNARFDPGRR</sequence>
<feature type="region of interest" description="Disordered" evidence="4">
    <location>
        <begin position="228"/>
        <end position="248"/>
    </location>
</feature>
<dbReference type="GO" id="GO:0003677">
    <property type="term" value="F:DNA binding"/>
    <property type="evidence" value="ECO:0007669"/>
    <property type="project" value="UniProtKB-KW"/>
</dbReference>
<evidence type="ECO:0000259" key="5">
    <source>
        <dbReference type="PROSITE" id="PS50949"/>
    </source>
</evidence>
<dbReference type="InterPro" id="IPR000524">
    <property type="entry name" value="Tscrpt_reg_HTH_GntR"/>
</dbReference>
<dbReference type="PROSITE" id="PS50949">
    <property type="entry name" value="HTH_GNTR"/>
    <property type="match status" value="1"/>
</dbReference>
<keyword evidence="1" id="KW-0805">Transcription regulation</keyword>
<dbReference type="Gene3D" id="1.10.10.10">
    <property type="entry name" value="Winged helix-like DNA-binding domain superfamily/Winged helix DNA-binding domain"/>
    <property type="match status" value="1"/>
</dbReference>
<name>A0A931D993_9ACTN</name>
<dbReference type="InterPro" id="IPR036390">
    <property type="entry name" value="WH_DNA-bd_sf"/>
</dbReference>
<dbReference type="Gene3D" id="1.20.120.530">
    <property type="entry name" value="GntR ligand-binding domain-like"/>
    <property type="match status" value="1"/>
</dbReference>
<evidence type="ECO:0000256" key="4">
    <source>
        <dbReference type="SAM" id="MobiDB-lite"/>
    </source>
</evidence>
<dbReference type="SUPFAM" id="SSF46785">
    <property type="entry name" value="Winged helix' DNA-binding domain"/>
    <property type="match status" value="1"/>
</dbReference>